<dbReference type="GO" id="GO:0016020">
    <property type="term" value="C:membrane"/>
    <property type="evidence" value="ECO:0007669"/>
    <property type="project" value="TreeGrafter"/>
</dbReference>
<keyword evidence="5" id="KW-1185">Reference proteome</keyword>
<dbReference type="PANTHER" id="PTHR10807:SF110">
    <property type="entry name" value="FI17948P1"/>
    <property type="match status" value="1"/>
</dbReference>
<evidence type="ECO:0000259" key="3">
    <source>
        <dbReference type="PROSITE" id="PS51339"/>
    </source>
</evidence>
<sequence>MSSNTAKNAEIGDDFEFIETDSNKNSNFDELDEYMTELSLTQETAKNQDIQSYDSSLLDEDNERASPVQTFRSEPDPAGKSQFYFPNIPSSSNLPNLADPDLEPVENLDEKLMSEINNVLCLKSENTFLNGSPQSKDIRNKSVYMDGRLILTNYRLVFVPLDDQVIKENSLFCVDKRLQLFHHKILHTISIPLASIHEIKACFTPEKFKKLKKNADFLNMLSSMSAQVVIQNRLKSIVSSVERKKFQSSSESDRLSYFCEAHLKQDMQDCCVDDYMLVFTIHGITGKKFQSDSNLSNVGKDKRFGKLGSLLSASPKSTKSTPSSGNQTAQFQLPLLASLSNSNPFSNSGFPIWSYTDINSGCSLFVVPAANRPEDADILLKNFNSLICDEEFKIKNLKPNGIKISDKVYQEYEFFKFKVPFSYHKIESSYQKLSNICTYKSIEDYQEENEDFLSKLNSSKWLKHISETLALTSKIINSLSHRNVFIEEYRSHMDMSCVLTSLTKICLNQKYRTISGLENLVQKDWFLAGHNFYQRFNQSQSSDKRRPSLEEEKKLETIAPVFLFFLDCLFQLLIQYPNEFEFNEFYLINLWDYSISGLSFTFSFNGMSEFFDYMHSKNDTQNSDGLNFLNELFFENNKFWLAHLEKSAPFYVNKYFSKAKSDRKKTILIPCDRMYMLRFWSRCYLRWVERYHAYNSIDNDHVRQAPPLPPKPPKEEAANFGEMSDVDIIKLIKNDSTMANTRITDDVI</sequence>
<dbReference type="PANTHER" id="PTHR10807">
    <property type="entry name" value="MYOTUBULARIN-RELATED"/>
    <property type="match status" value="1"/>
</dbReference>
<accession>A0A3M7RYE6</accession>
<dbReference type="GO" id="GO:0005737">
    <property type="term" value="C:cytoplasm"/>
    <property type="evidence" value="ECO:0007669"/>
    <property type="project" value="TreeGrafter"/>
</dbReference>
<protein>
    <submittedName>
        <fullName evidence="4">Myotubularin-related 10-B</fullName>
    </submittedName>
</protein>
<dbReference type="EMBL" id="REGN01002362">
    <property type="protein sequence ID" value="RNA28581.1"/>
    <property type="molecule type" value="Genomic_DNA"/>
</dbReference>
<dbReference type="OrthoDB" id="271628at2759"/>
<feature type="compositionally biased region" description="Polar residues" evidence="2">
    <location>
        <begin position="38"/>
        <end position="55"/>
    </location>
</feature>
<comment type="similarity">
    <text evidence="1">Belongs to the protein-tyrosine phosphatase family. Non-receptor class myotubularin subfamily.</text>
</comment>
<dbReference type="InterPro" id="IPR029021">
    <property type="entry name" value="Prot-tyrosine_phosphatase-like"/>
</dbReference>
<evidence type="ECO:0000313" key="5">
    <source>
        <dbReference type="Proteomes" id="UP000276133"/>
    </source>
</evidence>
<evidence type="ECO:0000256" key="1">
    <source>
        <dbReference type="ARBA" id="ARBA00007471"/>
    </source>
</evidence>
<feature type="domain" description="Myotubularin phosphatase" evidence="3">
    <location>
        <begin position="345"/>
        <end position="684"/>
    </location>
</feature>
<dbReference type="GO" id="GO:0046856">
    <property type="term" value="P:phosphatidylinositol dephosphorylation"/>
    <property type="evidence" value="ECO:0007669"/>
    <property type="project" value="TreeGrafter"/>
</dbReference>
<organism evidence="4 5">
    <name type="scientific">Brachionus plicatilis</name>
    <name type="common">Marine rotifer</name>
    <name type="synonym">Brachionus muelleri</name>
    <dbReference type="NCBI Taxonomy" id="10195"/>
    <lineage>
        <taxon>Eukaryota</taxon>
        <taxon>Metazoa</taxon>
        <taxon>Spiralia</taxon>
        <taxon>Gnathifera</taxon>
        <taxon>Rotifera</taxon>
        <taxon>Eurotatoria</taxon>
        <taxon>Monogononta</taxon>
        <taxon>Pseudotrocha</taxon>
        <taxon>Ploima</taxon>
        <taxon>Brachionidae</taxon>
        <taxon>Brachionus</taxon>
    </lineage>
</organism>
<evidence type="ECO:0000313" key="4">
    <source>
        <dbReference type="EMBL" id="RNA28581.1"/>
    </source>
</evidence>
<proteinExistence type="inferred from homology"/>
<gene>
    <name evidence="4" type="ORF">BpHYR1_027481</name>
</gene>
<reference evidence="4 5" key="1">
    <citation type="journal article" date="2018" name="Sci. Rep.">
        <title>Genomic signatures of local adaptation to the degree of environmental predictability in rotifers.</title>
        <authorList>
            <person name="Franch-Gras L."/>
            <person name="Hahn C."/>
            <person name="Garcia-Roger E.M."/>
            <person name="Carmona M.J."/>
            <person name="Serra M."/>
            <person name="Gomez A."/>
        </authorList>
    </citation>
    <scope>NUCLEOTIDE SEQUENCE [LARGE SCALE GENOMIC DNA]</scope>
    <source>
        <strain evidence="4">HYR1</strain>
    </source>
</reference>
<comment type="caution">
    <text evidence="4">The sequence shown here is derived from an EMBL/GenBank/DDBJ whole genome shotgun (WGS) entry which is preliminary data.</text>
</comment>
<dbReference type="InterPro" id="IPR030564">
    <property type="entry name" value="Myotubularin"/>
</dbReference>
<feature type="region of interest" description="Disordered" evidence="2">
    <location>
        <begin position="1"/>
        <end position="85"/>
    </location>
</feature>
<name>A0A3M7RYE6_BRAPC</name>
<dbReference type="Pfam" id="PF06602">
    <property type="entry name" value="Myotub-related"/>
    <property type="match status" value="1"/>
</dbReference>
<evidence type="ECO:0000256" key="2">
    <source>
        <dbReference type="SAM" id="MobiDB-lite"/>
    </source>
</evidence>
<dbReference type="Proteomes" id="UP000276133">
    <property type="component" value="Unassembled WGS sequence"/>
</dbReference>
<dbReference type="SUPFAM" id="SSF52799">
    <property type="entry name" value="(Phosphotyrosine protein) phosphatases II"/>
    <property type="match status" value="1"/>
</dbReference>
<dbReference type="PROSITE" id="PS51339">
    <property type="entry name" value="PPASE_MYOTUBULARIN"/>
    <property type="match status" value="1"/>
</dbReference>
<dbReference type="STRING" id="10195.A0A3M7RYE6"/>
<dbReference type="AlphaFoldDB" id="A0A3M7RYE6"/>
<dbReference type="InterPro" id="IPR010569">
    <property type="entry name" value="Myotubularin-like_Pase_dom"/>
</dbReference>